<dbReference type="EMBL" id="JACHHJ010000004">
    <property type="protein sequence ID" value="MBB6450767.1"/>
    <property type="molecule type" value="Genomic_DNA"/>
</dbReference>
<dbReference type="InterPro" id="IPR036812">
    <property type="entry name" value="NAD(P)_OxRdtase_dom_sf"/>
</dbReference>
<feature type="site" description="Lowers pKa of active site Tyr" evidence="5">
    <location>
        <position position="79"/>
    </location>
</feature>
<dbReference type="AlphaFoldDB" id="A0A841PPL1"/>
<dbReference type="GO" id="GO:0016491">
    <property type="term" value="F:oxidoreductase activity"/>
    <property type="evidence" value="ECO:0007669"/>
    <property type="project" value="UniProtKB-KW"/>
</dbReference>
<gene>
    <name evidence="7" type="ORF">HNR44_002757</name>
</gene>
<reference evidence="7 8" key="1">
    <citation type="submission" date="2020-08" db="EMBL/GenBank/DDBJ databases">
        <title>Genomic Encyclopedia of Type Strains, Phase IV (KMG-IV): sequencing the most valuable type-strain genomes for metagenomic binning, comparative biology and taxonomic classification.</title>
        <authorList>
            <person name="Goeker M."/>
        </authorList>
    </citation>
    <scope>NUCLEOTIDE SEQUENCE [LARGE SCALE GENOMIC DNA]</scope>
    <source>
        <strain evidence="7 8">DSM 21769</strain>
    </source>
</reference>
<evidence type="ECO:0000256" key="1">
    <source>
        <dbReference type="ARBA" id="ARBA00007905"/>
    </source>
</evidence>
<comment type="similarity">
    <text evidence="1">Belongs to the aldo/keto reductase family.</text>
</comment>
<organism evidence="7 8">
    <name type="scientific">Geomicrobium halophilum</name>
    <dbReference type="NCBI Taxonomy" id="549000"/>
    <lineage>
        <taxon>Bacteria</taxon>
        <taxon>Bacillati</taxon>
        <taxon>Bacillota</taxon>
        <taxon>Bacilli</taxon>
        <taxon>Bacillales</taxon>
        <taxon>Geomicrobium</taxon>
    </lineage>
</organism>
<keyword evidence="2" id="KW-0560">Oxidoreductase</keyword>
<sequence>MIQSIFDETTLYNGVKMPWLGLGVYKTEEGEEVEHAVHTALEAGYRSIDTASFYGNEVGVGKAIGESTIARKDIFVTTKVWNDDQGYENTLAAFEQSLEKLKLDYIDLYLIHWPVSGMYKETWQAMEKLYEEGRVKAIGVCNFQIHHLEDLLEECKIKPMVNQVEYHPRLTQKDLHQFCKEQNIQLEAWRPIMRGESLDHPTLVELSEQYGKTPVQVILRWDLENEVVTIPKSVHKDRIYANADIFDFQLDAKDVGKLEAMNENHRFGPHPDDF</sequence>
<dbReference type="Gene3D" id="3.20.20.100">
    <property type="entry name" value="NADP-dependent oxidoreductase domain"/>
    <property type="match status" value="1"/>
</dbReference>
<evidence type="ECO:0000256" key="4">
    <source>
        <dbReference type="PIRSR" id="PIRSR000097-2"/>
    </source>
</evidence>
<dbReference type="InterPro" id="IPR044500">
    <property type="entry name" value="AKR5G"/>
</dbReference>
<dbReference type="Pfam" id="PF00248">
    <property type="entry name" value="Aldo_ket_red"/>
    <property type="match status" value="1"/>
</dbReference>
<evidence type="ECO:0000259" key="6">
    <source>
        <dbReference type="Pfam" id="PF00248"/>
    </source>
</evidence>
<dbReference type="PROSITE" id="PS00798">
    <property type="entry name" value="ALDOKETO_REDUCTASE_1"/>
    <property type="match status" value="1"/>
</dbReference>
<feature type="binding site" evidence="4">
    <location>
        <position position="112"/>
    </location>
    <ligand>
        <name>substrate</name>
    </ligand>
</feature>
<dbReference type="InterPro" id="IPR023210">
    <property type="entry name" value="NADP_OxRdtase_dom"/>
</dbReference>
<dbReference type="CDD" id="cd19157">
    <property type="entry name" value="AKR_AKR5G1-3"/>
    <property type="match status" value="1"/>
</dbReference>
<evidence type="ECO:0000256" key="2">
    <source>
        <dbReference type="ARBA" id="ARBA00023002"/>
    </source>
</evidence>
<keyword evidence="8" id="KW-1185">Reference proteome</keyword>
<evidence type="ECO:0000313" key="7">
    <source>
        <dbReference type="EMBL" id="MBB6450767.1"/>
    </source>
</evidence>
<dbReference type="PANTHER" id="PTHR43827:SF1">
    <property type="entry name" value="2,5-DIKETO-D-GLUCONIC ACID REDUCTASE"/>
    <property type="match status" value="1"/>
</dbReference>
<protein>
    <submittedName>
        <fullName evidence="7">Diketogulonate reductase-like aldo/keto reductase</fullName>
    </submittedName>
</protein>
<dbReference type="SUPFAM" id="SSF51430">
    <property type="entry name" value="NAD(P)-linked oxidoreductase"/>
    <property type="match status" value="1"/>
</dbReference>
<dbReference type="PANTHER" id="PTHR43827">
    <property type="entry name" value="2,5-DIKETO-D-GLUCONIC ACID REDUCTASE"/>
    <property type="match status" value="1"/>
</dbReference>
<dbReference type="FunFam" id="3.20.20.100:FF:000015">
    <property type="entry name" value="Oxidoreductase, aldo/keto reductase family"/>
    <property type="match status" value="1"/>
</dbReference>
<accession>A0A841PPL1</accession>
<name>A0A841PPL1_9BACL</name>
<dbReference type="RefSeq" id="WP_184404830.1">
    <property type="nucleotide sequence ID" value="NZ_JACHHJ010000004.1"/>
</dbReference>
<comment type="caution">
    <text evidence="7">The sequence shown here is derived from an EMBL/GenBank/DDBJ whole genome shotgun (WGS) entry which is preliminary data.</text>
</comment>
<evidence type="ECO:0000256" key="5">
    <source>
        <dbReference type="PIRSR" id="PIRSR000097-3"/>
    </source>
</evidence>
<evidence type="ECO:0000256" key="3">
    <source>
        <dbReference type="PIRSR" id="PIRSR000097-1"/>
    </source>
</evidence>
<dbReference type="PROSITE" id="PS00063">
    <property type="entry name" value="ALDOKETO_REDUCTASE_3"/>
    <property type="match status" value="1"/>
</dbReference>
<dbReference type="InterPro" id="IPR018170">
    <property type="entry name" value="Aldo/ket_reductase_CS"/>
</dbReference>
<feature type="domain" description="NADP-dependent oxidoreductase" evidence="6">
    <location>
        <begin position="23"/>
        <end position="262"/>
    </location>
</feature>
<dbReference type="Proteomes" id="UP000568839">
    <property type="component" value="Unassembled WGS sequence"/>
</dbReference>
<dbReference type="PIRSF" id="PIRSF000097">
    <property type="entry name" value="AKR"/>
    <property type="match status" value="1"/>
</dbReference>
<feature type="active site" description="Proton donor" evidence="3">
    <location>
        <position position="54"/>
    </location>
</feature>
<dbReference type="InterPro" id="IPR020471">
    <property type="entry name" value="AKR"/>
</dbReference>
<evidence type="ECO:0000313" key="8">
    <source>
        <dbReference type="Proteomes" id="UP000568839"/>
    </source>
</evidence>
<dbReference type="PRINTS" id="PR00069">
    <property type="entry name" value="ALDKETRDTASE"/>
</dbReference>
<proteinExistence type="inferred from homology"/>
<dbReference type="PROSITE" id="PS00062">
    <property type="entry name" value="ALDOKETO_REDUCTASE_2"/>
    <property type="match status" value="1"/>
</dbReference>